<keyword evidence="3" id="KW-1185">Reference proteome</keyword>
<proteinExistence type="predicted"/>
<feature type="region of interest" description="Disordered" evidence="1">
    <location>
        <begin position="1"/>
        <end position="24"/>
    </location>
</feature>
<gene>
    <name evidence="2" type="ORF">GYMLUDRAFT_170583</name>
</gene>
<accession>A0A0D0CK04</accession>
<dbReference type="OrthoDB" id="5419162at2759"/>
<dbReference type="HOGENOM" id="CLU_2644665_0_0_1"/>
<name>A0A0D0CK04_9AGAR</name>
<sequence>KNPERVAAGLKGTLKNDNVSEAAKERASERLQGLGVGVEDVCDASLTSSAQLKVMLSYSAVVTAPRVRKGFNSHHFR</sequence>
<dbReference type="InterPro" id="IPR018824">
    <property type="entry name" value="Conidiation-specific_6"/>
</dbReference>
<dbReference type="Pfam" id="PF10346">
    <property type="entry name" value="Con-6"/>
    <property type="match status" value="1"/>
</dbReference>
<dbReference type="EMBL" id="KN834783">
    <property type="protein sequence ID" value="KIK58757.1"/>
    <property type="molecule type" value="Genomic_DNA"/>
</dbReference>
<feature type="non-terminal residue" evidence="2">
    <location>
        <position position="77"/>
    </location>
</feature>
<organism evidence="2 3">
    <name type="scientific">Collybiopsis luxurians FD-317 M1</name>
    <dbReference type="NCBI Taxonomy" id="944289"/>
    <lineage>
        <taxon>Eukaryota</taxon>
        <taxon>Fungi</taxon>
        <taxon>Dikarya</taxon>
        <taxon>Basidiomycota</taxon>
        <taxon>Agaricomycotina</taxon>
        <taxon>Agaricomycetes</taxon>
        <taxon>Agaricomycetidae</taxon>
        <taxon>Agaricales</taxon>
        <taxon>Marasmiineae</taxon>
        <taxon>Omphalotaceae</taxon>
        <taxon>Collybiopsis</taxon>
        <taxon>Collybiopsis luxurians</taxon>
    </lineage>
</organism>
<evidence type="ECO:0000256" key="1">
    <source>
        <dbReference type="SAM" id="MobiDB-lite"/>
    </source>
</evidence>
<dbReference type="Proteomes" id="UP000053593">
    <property type="component" value="Unassembled WGS sequence"/>
</dbReference>
<protein>
    <submittedName>
        <fullName evidence="2">Uncharacterized protein</fullName>
    </submittedName>
</protein>
<evidence type="ECO:0000313" key="2">
    <source>
        <dbReference type="EMBL" id="KIK58757.1"/>
    </source>
</evidence>
<evidence type="ECO:0000313" key="3">
    <source>
        <dbReference type="Proteomes" id="UP000053593"/>
    </source>
</evidence>
<reference evidence="2 3" key="1">
    <citation type="submission" date="2014-04" db="EMBL/GenBank/DDBJ databases">
        <title>Evolutionary Origins and Diversification of the Mycorrhizal Mutualists.</title>
        <authorList>
            <consortium name="DOE Joint Genome Institute"/>
            <consortium name="Mycorrhizal Genomics Consortium"/>
            <person name="Kohler A."/>
            <person name="Kuo A."/>
            <person name="Nagy L.G."/>
            <person name="Floudas D."/>
            <person name="Copeland A."/>
            <person name="Barry K.W."/>
            <person name="Cichocki N."/>
            <person name="Veneault-Fourrey C."/>
            <person name="LaButti K."/>
            <person name="Lindquist E.A."/>
            <person name="Lipzen A."/>
            <person name="Lundell T."/>
            <person name="Morin E."/>
            <person name="Murat C."/>
            <person name="Riley R."/>
            <person name="Ohm R."/>
            <person name="Sun H."/>
            <person name="Tunlid A."/>
            <person name="Henrissat B."/>
            <person name="Grigoriev I.V."/>
            <person name="Hibbett D.S."/>
            <person name="Martin F."/>
        </authorList>
    </citation>
    <scope>NUCLEOTIDE SEQUENCE [LARGE SCALE GENOMIC DNA]</scope>
    <source>
        <strain evidence="2 3">FD-317 M1</strain>
    </source>
</reference>
<dbReference type="AlphaFoldDB" id="A0A0D0CK04"/>